<dbReference type="GeneID" id="40155348"/>
<dbReference type="Proteomes" id="UP000011603">
    <property type="component" value="Unassembled WGS sequence"/>
</dbReference>
<evidence type="ECO:0000313" key="3">
    <source>
        <dbReference type="EMBL" id="QCQ74289.1"/>
    </source>
</evidence>
<sequence>MSVEPDIDELWYHQMGLAEGITHLIEDEFLGDDGWWRKMQINGIESPGCCVHCEGYPEYKQGATVCEACREHTLALTWSEATYLKETLAANTIAEPAFRQMCVRCHDSWEVYPEDEDGRRLVHNIYLSDDQVQMLYYRACRAAKRGSIRNEQAERVRDELQALMNRLQG</sequence>
<dbReference type="EMBL" id="AOLO01000007">
    <property type="protein sequence ID" value="EMA03006.1"/>
    <property type="molecule type" value="Genomic_DNA"/>
</dbReference>
<dbReference type="EMBL" id="CP039139">
    <property type="protein sequence ID" value="QCQ74289.1"/>
    <property type="molecule type" value="Genomic_DNA"/>
</dbReference>
<dbReference type="EMBL" id="CP007551">
    <property type="protein sequence ID" value="AHZ22844.1"/>
    <property type="molecule type" value="Genomic_DNA"/>
</dbReference>
<evidence type="ECO:0000313" key="5">
    <source>
        <dbReference type="Proteomes" id="UP000027075"/>
    </source>
</evidence>
<accession>M0J262</accession>
<evidence type="ECO:0000313" key="1">
    <source>
        <dbReference type="EMBL" id="AHZ22844.1"/>
    </source>
</evidence>
<dbReference type="Proteomes" id="UP000299011">
    <property type="component" value="Chromosome"/>
</dbReference>
<reference evidence="1 5" key="2">
    <citation type="submission" date="2014-04" db="EMBL/GenBank/DDBJ databases">
        <title>Transcriptional profiles of Haloferax mediterranei on the basis of nitrogen availability.</title>
        <authorList>
            <person name="Bautista V."/>
        </authorList>
    </citation>
    <scope>NUCLEOTIDE SEQUENCE [LARGE SCALE GENOMIC DNA]</scope>
    <source>
        <strain evidence="1">ATCC 33500</strain>
        <strain evidence="5">ATCC 33500 / DSM 1411 / JCM 8866 / NBRC 14739 / NCIMB 2177 / R-4</strain>
    </source>
</reference>
<evidence type="ECO:0000313" key="6">
    <source>
        <dbReference type="Proteomes" id="UP000299011"/>
    </source>
</evidence>
<reference evidence="2 4" key="1">
    <citation type="journal article" date="2014" name="PLoS Genet.">
        <title>Phylogenetically driven sequencing of extremely halophilic archaea reveals strategies for static and dynamic osmo-response.</title>
        <authorList>
            <person name="Becker E.A."/>
            <person name="Seitzer P.M."/>
            <person name="Tritt A."/>
            <person name="Larsen D."/>
            <person name="Krusor M."/>
            <person name="Yao A.I."/>
            <person name="Wu D."/>
            <person name="Madern D."/>
            <person name="Eisen J.A."/>
            <person name="Darling A.E."/>
            <person name="Facciotti M.T."/>
        </authorList>
    </citation>
    <scope>NUCLEOTIDE SEQUENCE [LARGE SCALE GENOMIC DNA]</scope>
    <source>
        <strain evidence="2">ATCC 33500</strain>
        <strain evidence="4">ATCC 33500 / DSM 1411 / JCM 8866 / NBRC 14739 / NCIMB 2177 / R-4</strain>
    </source>
</reference>
<dbReference type="RefSeq" id="WP_004058893.1">
    <property type="nucleotide sequence ID" value="NC_017941.2"/>
</dbReference>
<name>M0J262_HALMT</name>
<evidence type="ECO:0000313" key="4">
    <source>
        <dbReference type="Proteomes" id="UP000011603"/>
    </source>
</evidence>
<dbReference type="Proteomes" id="UP000027075">
    <property type="component" value="Chromosome"/>
</dbReference>
<keyword evidence="4" id="KW-1185">Reference proteome</keyword>
<organism evidence="2 4">
    <name type="scientific">Haloferax mediterranei (strain ATCC 33500 / DSM 1411 / JCM 8866 / NBRC 14739 / NCIMB 2177 / R-4)</name>
    <name type="common">Halobacterium mediterranei</name>
    <dbReference type="NCBI Taxonomy" id="523841"/>
    <lineage>
        <taxon>Archaea</taxon>
        <taxon>Methanobacteriati</taxon>
        <taxon>Methanobacteriota</taxon>
        <taxon>Stenosarchaea group</taxon>
        <taxon>Halobacteria</taxon>
        <taxon>Halobacteriales</taxon>
        <taxon>Haloferacaceae</taxon>
        <taxon>Haloferax</taxon>
    </lineage>
</organism>
<dbReference type="AlphaFoldDB" id="M0J262"/>
<proteinExistence type="predicted"/>
<protein>
    <submittedName>
        <fullName evidence="2">Uncharacterized protein</fullName>
    </submittedName>
</protein>
<reference evidence="3 6" key="3">
    <citation type="submission" date="2019-04" db="EMBL/GenBank/DDBJ databases">
        <title>Methylomes of two halophilic Archaea, Haloarcula marismortui and Haloferax mediterranei.</title>
        <authorList>
            <person name="DasSarma S."/>
            <person name="DasSarma P."/>
            <person name="DasSarma S."/>
            <person name="Fomenkov A."/>
            <person name="Vincze T."/>
            <person name="Anton B.P."/>
            <person name="Roberts R.J."/>
        </authorList>
    </citation>
    <scope>NUCLEOTIDE SEQUENCE [LARGE SCALE GENOMIC DNA]</scope>
    <source>
        <strain evidence="3">ATCC 33500</strain>
        <strain evidence="6">ATCC 33500 / DSM 1411 / JCM 8866 / NBRC 14739 / NCIMB 2177 / R-4</strain>
    </source>
</reference>
<gene>
    <name evidence="1" type="ORF">BM92_09415</name>
    <name evidence="2" type="ORF">C439_10495</name>
    <name evidence="3" type="ORF">E6P09_02985</name>
</gene>
<evidence type="ECO:0000313" key="2">
    <source>
        <dbReference type="EMBL" id="EMA03006.1"/>
    </source>
</evidence>